<sequence>MATTITKVANKVFNLIKDNEYIDGSPNATAIGDFIDFKTRNGAKLLKSNFADITIIDNVGGGTFTFASSQEVMIKLSELGFFLQSNSGTPGMGVNSVTGDGVSGTAEDVILTFPTPAEINAFDLTANDASDINMPSGVETVSAAILENRDEITNLDDDKEI</sequence>
<name>X0TEH3_9ZZZZ</name>
<feature type="non-terminal residue" evidence="1">
    <location>
        <position position="161"/>
    </location>
</feature>
<gene>
    <name evidence="1" type="ORF">S01H1_02415</name>
</gene>
<dbReference type="EMBL" id="BARS01001159">
    <property type="protein sequence ID" value="GAF85721.1"/>
    <property type="molecule type" value="Genomic_DNA"/>
</dbReference>
<protein>
    <submittedName>
        <fullName evidence="1">Uncharacterized protein</fullName>
    </submittedName>
</protein>
<dbReference type="AlphaFoldDB" id="X0TEH3"/>
<proteinExistence type="predicted"/>
<organism evidence="1">
    <name type="scientific">marine sediment metagenome</name>
    <dbReference type="NCBI Taxonomy" id="412755"/>
    <lineage>
        <taxon>unclassified sequences</taxon>
        <taxon>metagenomes</taxon>
        <taxon>ecological metagenomes</taxon>
    </lineage>
</organism>
<evidence type="ECO:0000313" key="1">
    <source>
        <dbReference type="EMBL" id="GAF85721.1"/>
    </source>
</evidence>
<comment type="caution">
    <text evidence="1">The sequence shown here is derived from an EMBL/GenBank/DDBJ whole genome shotgun (WGS) entry which is preliminary data.</text>
</comment>
<accession>X0TEH3</accession>
<reference evidence="1" key="1">
    <citation type="journal article" date="2014" name="Front. Microbiol.">
        <title>High frequency of phylogenetically diverse reductive dehalogenase-homologous genes in deep subseafloor sedimentary metagenomes.</title>
        <authorList>
            <person name="Kawai M."/>
            <person name="Futagami T."/>
            <person name="Toyoda A."/>
            <person name="Takaki Y."/>
            <person name="Nishi S."/>
            <person name="Hori S."/>
            <person name="Arai W."/>
            <person name="Tsubouchi T."/>
            <person name="Morono Y."/>
            <person name="Uchiyama I."/>
            <person name="Ito T."/>
            <person name="Fujiyama A."/>
            <person name="Inagaki F."/>
            <person name="Takami H."/>
        </authorList>
    </citation>
    <scope>NUCLEOTIDE SEQUENCE</scope>
    <source>
        <strain evidence="1">Expedition CK06-06</strain>
    </source>
</reference>